<reference evidence="1" key="1">
    <citation type="submission" date="2019-12" db="EMBL/GenBank/DDBJ databases">
        <title>An insight into the sialome of adult female Ixodes ricinus ticks feeding for 6 days.</title>
        <authorList>
            <person name="Perner J."/>
            <person name="Ribeiro J.M.C."/>
        </authorList>
    </citation>
    <scope>NUCLEOTIDE SEQUENCE</scope>
    <source>
        <strain evidence="1">Semi-engorged</strain>
        <tissue evidence="1">Salivary glands</tissue>
    </source>
</reference>
<dbReference type="AlphaFoldDB" id="A0A6B0U6E3"/>
<dbReference type="EMBL" id="GIFC01005996">
    <property type="protein sequence ID" value="MXU88079.1"/>
    <property type="molecule type" value="Transcribed_RNA"/>
</dbReference>
<name>A0A6B0U6E3_IXORI</name>
<accession>A0A6B0U6E3</accession>
<proteinExistence type="predicted"/>
<protein>
    <submittedName>
        <fullName evidence="1">Putative secreted protein</fullName>
    </submittedName>
</protein>
<organism evidence="1">
    <name type="scientific">Ixodes ricinus</name>
    <name type="common">Common tick</name>
    <name type="synonym">Acarus ricinus</name>
    <dbReference type="NCBI Taxonomy" id="34613"/>
    <lineage>
        <taxon>Eukaryota</taxon>
        <taxon>Metazoa</taxon>
        <taxon>Ecdysozoa</taxon>
        <taxon>Arthropoda</taxon>
        <taxon>Chelicerata</taxon>
        <taxon>Arachnida</taxon>
        <taxon>Acari</taxon>
        <taxon>Parasitiformes</taxon>
        <taxon>Ixodida</taxon>
        <taxon>Ixodoidea</taxon>
        <taxon>Ixodidae</taxon>
        <taxon>Ixodinae</taxon>
        <taxon>Ixodes</taxon>
    </lineage>
</organism>
<evidence type="ECO:0000313" key="1">
    <source>
        <dbReference type="EMBL" id="MXU88079.1"/>
    </source>
</evidence>
<sequence length="100" mass="11110">MFLRSHLGCRPPRLRAQWREGLFLLAGAGLLASPGEGAVPRVLCPSRRAQERVHSKLGEEIREAPAPAPAPLKALESLYSSHVDVQIKMTSWHSRQSRSF</sequence>